<sequence>MHRRTSFVLAPSVNTADVTDTSGTNIHRLRLCSRTSFEPTLFISIVAPCAAQPLYRFFDEVYDWYDTQRPVSSEACMLFSPFQLLTIALRGSFRVNPMSCNLQAFQPTISALRV</sequence>
<dbReference type="Proteomes" id="UP001149165">
    <property type="component" value="Unassembled WGS sequence"/>
</dbReference>
<dbReference type="AlphaFoldDB" id="A0A9W9ETU1"/>
<comment type="caution">
    <text evidence="1">The sequence shown here is derived from an EMBL/GenBank/DDBJ whole genome shotgun (WGS) entry which is preliminary data.</text>
</comment>
<proteinExistence type="predicted"/>
<reference evidence="1" key="2">
    <citation type="journal article" date="2023" name="IMA Fungus">
        <title>Comparative genomic study of the Penicillium genus elucidates a diverse pangenome and 15 lateral gene transfer events.</title>
        <authorList>
            <person name="Petersen C."/>
            <person name="Sorensen T."/>
            <person name="Nielsen M.R."/>
            <person name="Sondergaard T.E."/>
            <person name="Sorensen J.L."/>
            <person name="Fitzpatrick D.A."/>
            <person name="Frisvad J.C."/>
            <person name="Nielsen K.L."/>
        </authorList>
    </citation>
    <scope>NUCLEOTIDE SEQUENCE</scope>
    <source>
        <strain evidence="1">IBT 30069</strain>
    </source>
</reference>
<protein>
    <submittedName>
        <fullName evidence="1">Uncharacterized protein</fullName>
    </submittedName>
</protein>
<accession>A0A9W9ETU1</accession>
<keyword evidence="2" id="KW-1185">Reference proteome</keyword>
<gene>
    <name evidence="1" type="ORF">N7456_011385</name>
</gene>
<dbReference type="EMBL" id="JAPQKH010000007">
    <property type="protein sequence ID" value="KAJ5087769.1"/>
    <property type="molecule type" value="Genomic_DNA"/>
</dbReference>
<evidence type="ECO:0000313" key="2">
    <source>
        <dbReference type="Proteomes" id="UP001149165"/>
    </source>
</evidence>
<organism evidence="1 2">
    <name type="scientific">Penicillium angulare</name>
    <dbReference type="NCBI Taxonomy" id="116970"/>
    <lineage>
        <taxon>Eukaryota</taxon>
        <taxon>Fungi</taxon>
        <taxon>Dikarya</taxon>
        <taxon>Ascomycota</taxon>
        <taxon>Pezizomycotina</taxon>
        <taxon>Eurotiomycetes</taxon>
        <taxon>Eurotiomycetidae</taxon>
        <taxon>Eurotiales</taxon>
        <taxon>Aspergillaceae</taxon>
        <taxon>Penicillium</taxon>
    </lineage>
</organism>
<name>A0A9W9ETU1_9EURO</name>
<evidence type="ECO:0000313" key="1">
    <source>
        <dbReference type="EMBL" id="KAJ5087769.1"/>
    </source>
</evidence>
<reference evidence="1" key="1">
    <citation type="submission" date="2022-11" db="EMBL/GenBank/DDBJ databases">
        <authorList>
            <person name="Petersen C."/>
        </authorList>
    </citation>
    <scope>NUCLEOTIDE SEQUENCE</scope>
    <source>
        <strain evidence="1">IBT 30069</strain>
    </source>
</reference>